<evidence type="ECO:0000313" key="4">
    <source>
        <dbReference type="Proteomes" id="UP000807025"/>
    </source>
</evidence>
<evidence type="ECO:0000313" key="3">
    <source>
        <dbReference type="EMBL" id="KAF9490614.1"/>
    </source>
</evidence>
<dbReference type="EMBL" id="MU154637">
    <property type="protein sequence ID" value="KAF9490614.1"/>
    <property type="molecule type" value="Genomic_DNA"/>
</dbReference>
<evidence type="ECO:0000256" key="2">
    <source>
        <dbReference type="SAM" id="MobiDB-lite"/>
    </source>
</evidence>
<protein>
    <submittedName>
        <fullName evidence="3">Uncharacterized protein</fullName>
    </submittedName>
</protein>
<dbReference type="Proteomes" id="UP000807025">
    <property type="component" value="Unassembled WGS sequence"/>
</dbReference>
<proteinExistence type="predicted"/>
<keyword evidence="4" id="KW-1185">Reference proteome</keyword>
<reference evidence="3" key="1">
    <citation type="submission" date="2020-11" db="EMBL/GenBank/DDBJ databases">
        <authorList>
            <consortium name="DOE Joint Genome Institute"/>
            <person name="Ahrendt S."/>
            <person name="Riley R."/>
            <person name="Andreopoulos W."/>
            <person name="Labutti K."/>
            <person name="Pangilinan J."/>
            <person name="Ruiz-Duenas F.J."/>
            <person name="Barrasa J.M."/>
            <person name="Sanchez-Garcia M."/>
            <person name="Camarero S."/>
            <person name="Miyauchi S."/>
            <person name="Serrano A."/>
            <person name="Linde D."/>
            <person name="Babiker R."/>
            <person name="Drula E."/>
            <person name="Ayuso-Fernandez I."/>
            <person name="Pacheco R."/>
            <person name="Padilla G."/>
            <person name="Ferreira P."/>
            <person name="Barriuso J."/>
            <person name="Kellner H."/>
            <person name="Castanera R."/>
            <person name="Alfaro M."/>
            <person name="Ramirez L."/>
            <person name="Pisabarro A.G."/>
            <person name="Kuo A."/>
            <person name="Tritt A."/>
            <person name="Lipzen A."/>
            <person name="He G."/>
            <person name="Yan M."/>
            <person name="Ng V."/>
            <person name="Cullen D."/>
            <person name="Martin F."/>
            <person name="Rosso M.-N."/>
            <person name="Henrissat B."/>
            <person name="Hibbett D."/>
            <person name="Martinez A.T."/>
            <person name="Grigoriev I.V."/>
        </authorList>
    </citation>
    <scope>NUCLEOTIDE SEQUENCE</scope>
    <source>
        <strain evidence="3">ATCC 90797</strain>
    </source>
</reference>
<accession>A0A9P6DBE4</accession>
<dbReference type="AlphaFoldDB" id="A0A9P6DBE4"/>
<feature type="coiled-coil region" evidence="1">
    <location>
        <begin position="23"/>
        <end position="75"/>
    </location>
</feature>
<keyword evidence="1" id="KW-0175">Coiled coil</keyword>
<feature type="region of interest" description="Disordered" evidence="2">
    <location>
        <begin position="158"/>
        <end position="208"/>
    </location>
</feature>
<gene>
    <name evidence="3" type="ORF">BDN71DRAFT_1434554</name>
</gene>
<organism evidence="3 4">
    <name type="scientific">Pleurotus eryngii</name>
    <name type="common">Boletus of the steppes</name>
    <dbReference type="NCBI Taxonomy" id="5323"/>
    <lineage>
        <taxon>Eukaryota</taxon>
        <taxon>Fungi</taxon>
        <taxon>Dikarya</taxon>
        <taxon>Basidiomycota</taxon>
        <taxon>Agaricomycotina</taxon>
        <taxon>Agaricomycetes</taxon>
        <taxon>Agaricomycetidae</taxon>
        <taxon>Agaricales</taxon>
        <taxon>Pleurotineae</taxon>
        <taxon>Pleurotaceae</taxon>
        <taxon>Pleurotus</taxon>
    </lineage>
</organism>
<comment type="caution">
    <text evidence="3">The sequence shown here is derived from an EMBL/GenBank/DDBJ whole genome shotgun (WGS) entry which is preliminary data.</text>
</comment>
<sequence>MPPPSPNQRSDFLQLARARALGKGQLRGMLRAVEDERDQLRDALEGLHETLTKEQENARNVELALRDTIEKLERDILQERDTMGILALHLFTKFTMDPASAQVDRHIFCVGDVLHAHIRAMDAEAERDAIQIRMNTLERELREEQEKVKALELERDGEAAQVQAWDADDSPSQVDVGSDEREEGEGAASPASEVSDKSMMEPIQPSNG</sequence>
<name>A0A9P6DBE4_PLEER</name>
<evidence type="ECO:0000256" key="1">
    <source>
        <dbReference type="SAM" id="Coils"/>
    </source>
</evidence>